<dbReference type="InterPro" id="IPR000326">
    <property type="entry name" value="PAP2/HPO"/>
</dbReference>
<dbReference type="PANTHER" id="PTHR14969:SF13">
    <property type="entry name" value="AT30094P"/>
    <property type="match status" value="1"/>
</dbReference>
<dbReference type="Gene3D" id="1.20.144.10">
    <property type="entry name" value="Phosphatidic acid phosphatase type 2/haloperoxidase"/>
    <property type="match status" value="1"/>
</dbReference>
<evidence type="ECO:0000256" key="1">
    <source>
        <dbReference type="SAM" id="Phobius"/>
    </source>
</evidence>
<keyword evidence="1" id="KW-1133">Transmembrane helix</keyword>
<dbReference type="SUPFAM" id="SSF48317">
    <property type="entry name" value="Acid phosphatase/Vanadium-dependent haloperoxidase"/>
    <property type="match status" value="1"/>
</dbReference>
<gene>
    <name evidence="3" type="ORF">FHR33_003849</name>
</gene>
<keyword evidence="3" id="KW-0378">Hydrolase</keyword>
<comment type="caution">
    <text evidence="3">The sequence shown here is derived from an EMBL/GenBank/DDBJ whole genome shotgun (WGS) entry which is preliminary data.</text>
</comment>
<feature type="transmembrane region" description="Helical" evidence="1">
    <location>
        <begin position="153"/>
        <end position="171"/>
    </location>
</feature>
<dbReference type="Pfam" id="PF01569">
    <property type="entry name" value="PAP2"/>
    <property type="match status" value="1"/>
</dbReference>
<organism evidence="3 4">
    <name type="scientific">Nonomuraea dietziae</name>
    <dbReference type="NCBI Taxonomy" id="65515"/>
    <lineage>
        <taxon>Bacteria</taxon>
        <taxon>Bacillati</taxon>
        <taxon>Actinomycetota</taxon>
        <taxon>Actinomycetes</taxon>
        <taxon>Streptosporangiales</taxon>
        <taxon>Streptosporangiaceae</taxon>
        <taxon>Nonomuraea</taxon>
    </lineage>
</organism>
<protein>
    <submittedName>
        <fullName evidence="3">Undecaprenyl-diphosphatase</fullName>
        <ecNumber evidence="3">3.6.1.27</ecNumber>
    </submittedName>
</protein>
<dbReference type="EC" id="3.6.1.27" evidence="3"/>
<dbReference type="Proteomes" id="UP000579945">
    <property type="component" value="Unassembled WGS sequence"/>
</dbReference>
<name>A0A7W5YRR4_9ACTN</name>
<dbReference type="InterPro" id="IPR036938">
    <property type="entry name" value="PAP2/HPO_sf"/>
</dbReference>
<accession>A0A7W5YRR4</accession>
<dbReference type="AlphaFoldDB" id="A0A7W5YRR4"/>
<keyword evidence="1" id="KW-0472">Membrane</keyword>
<feature type="transmembrane region" description="Helical" evidence="1">
    <location>
        <begin position="82"/>
        <end position="103"/>
    </location>
</feature>
<reference evidence="3 4" key="1">
    <citation type="submission" date="2020-08" db="EMBL/GenBank/DDBJ databases">
        <title>Sequencing the genomes of 1000 actinobacteria strains.</title>
        <authorList>
            <person name="Klenk H.-P."/>
        </authorList>
    </citation>
    <scope>NUCLEOTIDE SEQUENCE [LARGE SCALE GENOMIC DNA]</scope>
    <source>
        <strain evidence="3 4">DSM 44320</strain>
    </source>
</reference>
<dbReference type="SMART" id="SM00014">
    <property type="entry name" value="acidPPc"/>
    <property type="match status" value="1"/>
</dbReference>
<keyword evidence="4" id="KW-1185">Reference proteome</keyword>
<dbReference type="PANTHER" id="PTHR14969">
    <property type="entry name" value="SPHINGOSINE-1-PHOSPHATE PHOSPHOHYDROLASE"/>
    <property type="match status" value="1"/>
</dbReference>
<feature type="transmembrane region" description="Helical" evidence="1">
    <location>
        <begin position="123"/>
        <end position="141"/>
    </location>
</feature>
<feature type="transmembrane region" description="Helical" evidence="1">
    <location>
        <begin position="177"/>
        <end position="199"/>
    </location>
</feature>
<dbReference type="EMBL" id="JACIBV010000001">
    <property type="protein sequence ID" value="MBB3727989.1"/>
    <property type="molecule type" value="Genomic_DNA"/>
</dbReference>
<dbReference type="GeneID" id="95390255"/>
<evidence type="ECO:0000259" key="2">
    <source>
        <dbReference type="SMART" id="SM00014"/>
    </source>
</evidence>
<proteinExistence type="predicted"/>
<dbReference type="GO" id="GO:0050380">
    <property type="term" value="F:undecaprenyl-diphosphatase activity"/>
    <property type="evidence" value="ECO:0007669"/>
    <property type="project" value="UniProtKB-EC"/>
</dbReference>
<dbReference type="CDD" id="cd03392">
    <property type="entry name" value="PAP2_like_2"/>
    <property type="match status" value="1"/>
</dbReference>
<feature type="domain" description="Phosphatidic acid phosphatase type 2/haloperoxidase" evidence="2">
    <location>
        <begin position="82"/>
        <end position="196"/>
    </location>
</feature>
<keyword evidence="1" id="KW-0812">Transmembrane</keyword>
<evidence type="ECO:0000313" key="4">
    <source>
        <dbReference type="Proteomes" id="UP000579945"/>
    </source>
</evidence>
<feature type="transmembrane region" description="Helical" evidence="1">
    <location>
        <begin position="56"/>
        <end position="75"/>
    </location>
</feature>
<sequence length="216" mass="22443">MIARLAFALTVIPFGLLLHVARQPLNGLDMAVAHDLHAHAVANPAWTRLMAFWTDALGPATWRVVVVGVAAWLAWRGAPLAAGWALITTVAGGLLGEGLKLLIDRARPIFPDPVSSAPGLSFPSGHALAATLGAGVLVLLARPALRGRPLPAALAWAGAALLALSVSYTRVALGVHWVSDVVGGMLLGVAVLAVSVLAFKPVRRRRSRATARALSP</sequence>
<dbReference type="RefSeq" id="WP_183649309.1">
    <property type="nucleotide sequence ID" value="NZ_JACIBV010000001.1"/>
</dbReference>
<evidence type="ECO:0000313" key="3">
    <source>
        <dbReference type="EMBL" id="MBB3727989.1"/>
    </source>
</evidence>